<protein>
    <submittedName>
        <fullName evidence="2">Uncharacterized protein</fullName>
    </submittedName>
</protein>
<evidence type="ECO:0000313" key="3">
    <source>
        <dbReference type="Proteomes" id="UP000750711"/>
    </source>
</evidence>
<reference evidence="2" key="1">
    <citation type="submission" date="2021-03" db="EMBL/GenBank/DDBJ databases">
        <title>Comparative genomics and phylogenomic investigation of the class Geoglossomycetes provide insights into ecological specialization and systematics.</title>
        <authorList>
            <person name="Melie T."/>
            <person name="Pirro S."/>
            <person name="Miller A.N."/>
            <person name="Quandt A."/>
        </authorList>
    </citation>
    <scope>NUCLEOTIDE SEQUENCE</scope>
    <source>
        <strain evidence="2">CAQ_001_2017</strain>
    </source>
</reference>
<keyword evidence="3" id="KW-1185">Reference proteome</keyword>
<feature type="signal peptide" evidence="1">
    <location>
        <begin position="1"/>
        <end position="16"/>
    </location>
</feature>
<organism evidence="2 3">
    <name type="scientific">Trichoglossum hirsutum</name>
    <dbReference type="NCBI Taxonomy" id="265104"/>
    <lineage>
        <taxon>Eukaryota</taxon>
        <taxon>Fungi</taxon>
        <taxon>Dikarya</taxon>
        <taxon>Ascomycota</taxon>
        <taxon>Pezizomycotina</taxon>
        <taxon>Geoglossomycetes</taxon>
        <taxon>Geoglossales</taxon>
        <taxon>Geoglossaceae</taxon>
        <taxon>Trichoglossum</taxon>
    </lineage>
</organism>
<dbReference type="AlphaFoldDB" id="A0A9P8L828"/>
<evidence type="ECO:0000313" key="2">
    <source>
        <dbReference type="EMBL" id="KAH0556014.1"/>
    </source>
</evidence>
<evidence type="ECO:0000256" key="1">
    <source>
        <dbReference type="SAM" id="SignalP"/>
    </source>
</evidence>
<accession>A0A9P8L828</accession>
<sequence length="81" mass="8893">MRLAYYLLPLAAATAAFMIPDEEILRQIELEAENPGDPTYEEVPSVAPDGPFSSFVDYSEDILDSALSFSSDADKKAQKGY</sequence>
<feature type="chain" id="PRO_5040477887" evidence="1">
    <location>
        <begin position="17"/>
        <end position="81"/>
    </location>
</feature>
<keyword evidence="1" id="KW-0732">Signal</keyword>
<comment type="caution">
    <text evidence="2">The sequence shown here is derived from an EMBL/GenBank/DDBJ whole genome shotgun (WGS) entry which is preliminary data.</text>
</comment>
<name>A0A9P8L828_9PEZI</name>
<dbReference type="EMBL" id="JAGHQM010001264">
    <property type="protein sequence ID" value="KAH0556014.1"/>
    <property type="molecule type" value="Genomic_DNA"/>
</dbReference>
<feature type="non-terminal residue" evidence="2">
    <location>
        <position position="81"/>
    </location>
</feature>
<gene>
    <name evidence="2" type="ORF">GP486_006042</name>
</gene>
<proteinExistence type="predicted"/>
<dbReference type="Proteomes" id="UP000750711">
    <property type="component" value="Unassembled WGS sequence"/>
</dbReference>